<dbReference type="Proteomes" id="UP000007587">
    <property type="component" value="Chromosome"/>
</dbReference>
<evidence type="ECO:0008006" key="3">
    <source>
        <dbReference type="Google" id="ProtNLM"/>
    </source>
</evidence>
<dbReference type="STRING" id="1144275.COCOR_07797"/>
<proteinExistence type="predicted"/>
<dbReference type="EMBL" id="CP003389">
    <property type="protein sequence ID" value="AFE07746.1"/>
    <property type="molecule type" value="Genomic_DNA"/>
</dbReference>
<protein>
    <recommendedName>
        <fullName evidence="3">YokE-like PH domain-containing protein</fullName>
    </recommendedName>
</protein>
<dbReference type="HOGENOM" id="CLU_1774251_0_0_7"/>
<dbReference type="InParanoid" id="H8MUS2"/>
<dbReference type="KEGG" id="ccx:COCOR_07797"/>
<reference evidence="1 2" key="1">
    <citation type="journal article" date="2012" name="J. Bacteriol.">
        <title>Complete Genome Sequence of the Fruiting Myxobacterium Corallococcus coralloides DSM 2259.</title>
        <authorList>
            <person name="Huntley S."/>
            <person name="Zhang Y."/>
            <person name="Treuner-Lange A."/>
            <person name="Kneip S."/>
            <person name="Sensen C.W."/>
            <person name="Sogaard-Andersen L."/>
        </authorList>
    </citation>
    <scope>NUCLEOTIDE SEQUENCE [LARGE SCALE GENOMIC DNA]</scope>
    <source>
        <strain evidence="2">ATCC 25202 / DSM 2259 / NBRC 100086 / M2</strain>
    </source>
</reference>
<reference evidence="2" key="2">
    <citation type="submission" date="2012-03" db="EMBL/GenBank/DDBJ databases">
        <title>Genome sequence of the fruiting myxobacterium Corallococcus coralloides DSM 2259.</title>
        <authorList>
            <person name="Huntley S."/>
            <person name="Zhang Y."/>
            <person name="Treuner-Lange A."/>
            <person name="Sensen C.W."/>
            <person name="Sogaard-Andersen L."/>
        </authorList>
    </citation>
    <scope>NUCLEOTIDE SEQUENCE [LARGE SCALE GENOMIC DNA]</scope>
    <source>
        <strain evidence="2">ATCC 25202 / DSM 2259 / NBRC 100086 / M2</strain>
    </source>
</reference>
<dbReference type="RefSeq" id="WP_014400574.1">
    <property type="nucleotide sequence ID" value="NC_017030.1"/>
</dbReference>
<gene>
    <name evidence="1" type="ordered locus">COCOR_07797</name>
</gene>
<sequence>MTALSAESRLRRLLRVFSQTGGEGQWTRPFDNLPVETRAYLLERAALAADELPVLAFFRGPEQWVLVSTERILLSQEHGFRSIPWRDLENATTDTAHVQAAGSKLSLSRLRLQLRDAADLEVDVEPGPPFFGLWNVLKTLAVLRRE</sequence>
<evidence type="ECO:0000313" key="1">
    <source>
        <dbReference type="EMBL" id="AFE07746.1"/>
    </source>
</evidence>
<name>H8MUS2_CORCM</name>
<evidence type="ECO:0000313" key="2">
    <source>
        <dbReference type="Proteomes" id="UP000007587"/>
    </source>
</evidence>
<dbReference type="OrthoDB" id="5526279at2"/>
<dbReference type="AlphaFoldDB" id="H8MUS2"/>
<organism evidence="1 2">
    <name type="scientific">Corallococcus coralloides (strain ATCC 25202 / DSM 2259 / NBRC 100086 / M2)</name>
    <name type="common">Myxococcus coralloides</name>
    <dbReference type="NCBI Taxonomy" id="1144275"/>
    <lineage>
        <taxon>Bacteria</taxon>
        <taxon>Pseudomonadati</taxon>
        <taxon>Myxococcota</taxon>
        <taxon>Myxococcia</taxon>
        <taxon>Myxococcales</taxon>
        <taxon>Cystobacterineae</taxon>
        <taxon>Myxococcaceae</taxon>
        <taxon>Corallococcus</taxon>
    </lineage>
</organism>
<accession>H8MUS2</accession>
<keyword evidence="2" id="KW-1185">Reference proteome</keyword>